<dbReference type="InterPro" id="IPR001283">
    <property type="entry name" value="CRISP-related"/>
</dbReference>
<evidence type="ECO:0000259" key="2">
    <source>
        <dbReference type="SMART" id="SM00198"/>
    </source>
</evidence>
<proteinExistence type="predicted"/>
<dbReference type="AlphaFoldDB" id="A0A5K3ER26"/>
<dbReference type="Gene3D" id="3.40.33.10">
    <property type="entry name" value="CAP"/>
    <property type="match status" value="1"/>
</dbReference>
<dbReference type="PRINTS" id="PR00837">
    <property type="entry name" value="V5TPXLIKE"/>
</dbReference>
<dbReference type="InterPro" id="IPR014044">
    <property type="entry name" value="CAP_dom"/>
</dbReference>
<reference evidence="3" key="1">
    <citation type="submission" date="2019-11" db="UniProtKB">
        <authorList>
            <consortium name="WormBaseParasite"/>
        </authorList>
    </citation>
    <scope>IDENTIFICATION</scope>
</reference>
<feature type="signal peptide" evidence="1">
    <location>
        <begin position="1"/>
        <end position="16"/>
    </location>
</feature>
<dbReference type="SMART" id="SM00198">
    <property type="entry name" value="SCP"/>
    <property type="match status" value="1"/>
</dbReference>
<feature type="domain" description="SCP" evidence="2">
    <location>
        <begin position="22"/>
        <end position="167"/>
    </location>
</feature>
<protein>
    <submittedName>
        <fullName evidence="3">SCP domain-containing protein</fullName>
    </submittedName>
</protein>
<dbReference type="SUPFAM" id="SSF55797">
    <property type="entry name" value="PR-1-like"/>
    <property type="match status" value="1"/>
</dbReference>
<sequence>MDRVLCVLLISLYVAAELPSQKERDSILEYHTNLRERVYPFASSMKMMTYSLKLEKLADQWVSQCKNEEPDPATDGEISFTSQNRALVGGFKPTLSYAASIWHSQLYRYNYTLNFCWGNCQNYKQMVWAASTKLGCAMNRCDNLTSTLQRPIYFVVCVYKPVGGFFTPKPYTAGPSCSKCPRGYGCSRRQCTKP</sequence>
<dbReference type="Pfam" id="PF00188">
    <property type="entry name" value="CAP"/>
    <property type="match status" value="1"/>
</dbReference>
<name>A0A5K3ER26_MESCO</name>
<organism evidence="3">
    <name type="scientific">Mesocestoides corti</name>
    <name type="common">Flatworm</name>
    <dbReference type="NCBI Taxonomy" id="53468"/>
    <lineage>
        <taxon>Eukaryota</taxon>
        <taxon>Metazoa</taxon>
        <taxon>Spiralia</taxon>
        <taxon>Lophotrochozoa</taxon>
        <taxon>Platyhelminthes</taxon>
        <taxon>Cestoda</taxon>
        <taxon>Eucestoda</taxon>
        <taxon>Cyclophyllidea</taxon>
        <taxon>Mesocestoididae</taxon>
        <taxon>Mesocestoides</taxon>
    </lineage>
</organism>
<dbReference type="PANTHER" id="PTHR10334">
    <property type="entry name" value="CYSTEINE-RICH SECRETORY PROTEIN-RELATED"/>
    <property type="match status" value="1"/>
</dbReference>
<evidence type="ECO:0000313" key="3">
    <source>
        <dbReference type="WBParaSite" id="MCU_002071-RB"/>
    </source>
</evidence>
<dbReference type="CDD" id="cd05380">
    <property type="entry name" value="CAP_euk"/>
    <property type="match status" value="1"/>
</dbReference>
<keyword evidence="1" id="KW-0732">Signal</keyword>
<feature type="chain" id="PRO_5024387371" evidence="1">
    <location>
        <begin position="17"/>
        <end position="194"/>
    </location>
</feature>
<evidence type="ECO:0000256" key="1">
    <source>
        <dbReference type="SAM" id="SignalP"/>
    </source>
</evidence>
<dbReference type="WBParaSite" id="MCU_002071-RB">
    <property type="protein sequence ID" value="MCU_002071-RB"/>
    <property type="gene ID" value="MCU_002071"/>
</dbReference>
<dbReference type="InterPro" id="IPR035940">
    <property type="entry name" value="CAP_sf"/>
</dbReference>
<accession>A0A5K3ER26</accession>